<feature type="region of interest" description="Disordered" evidence="1">
    <location>
        <begin position="1"/>
        <end position="35"/>
    </location>
</feature>
<evidence type="ECO:0000256" key="1">
    <source>
        <dbReference type="SAM" id="MobiDB-lite"/>
    </source>
</evidence>
<protein>
    <submittedName>
        <fullName evidence="2">Uncharacterized protein</fullName>
    </submittedName>
</protein>
<reference evidence="3" key="1">
    <citation type="journal article" date="2019" name="Int. J. Syst. Evol. Microbiol.">
        <title>The Global Catalogue of Microorganisms (GCM) 10K type strain sequencing project: providing services to taxonomists for standard genome sequencing and annotation.</title>
        <authorList>
            <consortium name="The Broad Institute Genomics Platform"/>
            <consortium name="The Broad Institute Genome Sequencing Center for Infectious Disease"/>
            <person name="Wu L."/>
            <person name="Ma J."/>
        </authorList>
    </citation>
    <scope>NUCLEOTIDE SEQUENCE [LARGE SCALE GENOMIC DNA]</scope>
    <source>
        <strain evidence="3">JCM 15910</strain>
    </source>
</reference>
<organism evidence="2 3">
    <name type="scientific">Sphingopyxis soli</name>
    <dbReference type="NCBI Taxonomy" id="592051"/>
    <lineage>
        <taxon>Bacteria</taxon>
        <taxon>Pseudomonadati</taxon>
        <taxon>Pseudomonadota</taxon>
        <taxon>Alphaproteobacteria</taxon>
        <taxon>Sphingomonadales</taxon>
        <taxon>Sphingomonadaceae</taxon>
        <taxon>Sphingopyxis</taxon>
    </lineage>
</organism>
<dbReference type="Proteomes" id="UP001500738">
    <property type="component" value="Unassembled WGS sequence"/>
</dbReference>
<comment type="caution">
    <text evidence="2">The sequence shown here is derived from an EMBL/GenBank/DDBJ whole genome shotgun (WGS) entry which is preliminary data.</text>
</comment>
<accession>A0ABP3XED1</accession>
<keyword evidence="3" id="KW-1185">Reference proteome</keyword>
<evidence type="ECO:0000313" key="2">
    <source>
        <dbReference type="EMBL" id="GAA0862642.1"/>
    </source>
</evidence>
<gene>
    <name evidence="2" type="ORF">GCM10009115_10200</name>
</gene>
<feature type="compositionally biased region" description="Polar residues" evidence="1">
    <location>
        <begin position="1"/>
        <end position="12"/>
    </location>
</feature>
<name>A0ABP3XED1_9SPHN</name>
<proteinExistence type="predicted"/>
<dbReference type="EMBL" id="BAAAFE010000003">
    <property type="protein sequence ID" value="GAA0862642.1"/>
    <property type="molecule type" value="Genomic_DNA"/>
</dbReference>
<sequence>MDSGKTRSSLSPSLLGRAARRDKGREKGREKGRGLADDAIVRYGPILSFAAS</sequence>
<evidence type="ECO:0000313" key="3">
    <source>
        <dbReference type="Proteomes" id="UP001500738"/>
    </source>
</evidence>
<feature type="compositionally biased region" description="Basic and acidic residues" evidence="1">
    <location>
        <begin position="19"/>
        <end position="35"/>
    </location>
</feature>